<organism evidence="2 3">
    <name type="scientific">Cyprinus carpio carpio</name>
    <dbReference type="NCBI Taxonomy" id="630221"/>
    <lineage>
        <taxon>Eukaryota</taxon>
        <taxon>Metazoa</taxon>
        <taxon>Chordata</taxon>
        <taxon>Craniata</taxon>
        <taxon>Vertebrata</taxon>
        <taxon>Euteleostomi</taxon>
        <taxon>Actinopterygii</taxon>
        <taxon>Neopterygii</taxon>
        <taxon>Teleostei</taxon>
        <taxon>Ostariophysi</taxon>
        <taxon>Cypriniformes</taxon>
        <taxon>Cyprinidae</taxon>
        <taxon>Cyprininae</taxon>
        <taxon>Cyprinus</taxon>
    </lineage>
</organism>
<accession>A0A9J8BR64</accession>
<evidence type="ECO:0000313" key="3">
    <source>
        <dbReference type="Proteomes" id="UP001108240"/>
    </source>
</evidence>
<dbReference type="InterPro" id="IPR001878">
    <property type="entry name" value="Znf_CCHC"/>
</dbReference>
<keyword evidence="3" id="KW-1185">Reference proteome</keyword>
<dbReference type="GO" id="GO:0003676">
    <property type="term" value="F:nucleic acid binding"/>
    <property type="evidence" value="ECO:0007669"/>
    <property type="project" value="InterPro"/>
</dbReference>
<protein>
    <recommendedName>
        <fullName evidence="1">CCHC-type domain-containing protein</fullName>
    </recommendedName>
</protein>
<dbReference type="GO" id="GO:0008270">
    <property type="term" value="F:zinc ion binding"/>
    <property type="evidence" value="ECO:0007669"/>
    <property type="project" value="InterPro"/>
</dbReference>
<reference evidence="2" key="1">
    <citation type="submission" date="2025-08" db="UniProtKB">
        <authorList>
            <consortium name="Ensembl"/>
        </authorList>
    </citation>
    <scope>IDENTIFICATION</scope>
</reference>
<dbReference type="Ensembl" id="ENSCCRT00000143500.1">
    <property type="protein sequence ID" value="ENSCCRP00000155680.1"/>
    <property type="gene ID" value="ENSCCRG00000062695.1"/>
</dbReference>
<dbReference type="AlphaFoldDB" id="A0A9J8BR64"/>
<dbReference type="Proteomes" id="UP001108240">
    <property type="component" value="Unplaced"/>
</dbReference>
<dbReference type="InterPro" id="IPR036875">
    <property type="entry name" value="Znf_CCHC_sf"/>
</dbReference>
<sequence length="106" mass="12102">MDFQTSESRHLIAAFSRRECSRLSNGFHQRPKRLERVNSEGITLCYAYGKAGHIARHCQDNERMKSLVCHACGKDGHIARHFVCFSCGRMGHKARHSLITEMGNKK</sequence>
<reference evidence="2" key="2">
    <citation type="submission" date="2025-09" db="UniProtKB">
        <authorList>
            <consortium name="Ensembl"/>
        </authorList>
    </citation>
    <scope>IDENTIFICATION</scope>
</reference>
<evidence type="ECO:0000259" key="1">
    <source>
        <dbReference type="Pfam" id="PF00098"/>
    </source>
</evidence>
<dbReference type="GeneTree" id="ENSGT01120000277562"/>
<dbReference type="Pfam" id="PF00098">
    <property type="entry name" value="zf-CCHC"/>
    <property type="match status" value="2"/>
</dbReference>
<feature type="domain" description="CCHC-type" evidence="1">
    <location>
        <begin position="83"/>
        <end position="95"/>
    </location>
</feature>
<evidence type="ECO:0000313" key="2">
    <source>
        <dbReference type="Ensembl" id="ENSCCRP00000155680.1"/>
    </source>
</evidence>
<dbReference type="SUPFAM" id="SSF57756">
    <property type="entry name" value="Retrovirus zinc finger-like domains"/>
    <property type="match status" value="1"/>
</dbReference>
<proteinExistence type="predicted"/>
<name>A0A9J8BR64_CYPCA</name>
<feature type="domain" description="CCHC-type" evidence="1">
    <location>
        <begin position="68"/>
        <end position="80"/>
    </location>
</feature>
<dbReference type="Gene3D" id="4.10.60.10">
    <property type="entry name" value="Zinc finger, CCHC-type"/>
    <property type="match status" value="1"/>
</dbReference>